<sequence length="238" mass="26988">AMVITNVDTMILLTKLHFDARNDATYRQAYDRLAIAEQICSDHKVFSGYRWISATYYTLGAGMVTIHSPSSAVYPLNKSCMLLEKDTERVNSKAGIIQLVKRYEVLGTCCQKAGDLEGATKAYRLALNHLPATTIDMFTTGSDQMTISKMIQRQPLVPNLIARFLRSAFSNNEQNVFSTELMDLSTLTPIQKCVLHECELKVLLRLSPRLDLTKSQSWLIDSLLHHYTPVRYPIRRGR</sequence>
<accession>A0A1X2IPM9</accession>
<evidence type="ECO:0000313" key="2">
    <source>
        <dbReference type="Proteomes" id="UP000193560"/>
    </source>
</evidence>
<evidence type="ECO:0000313" key="1">
    <source>
        <dbReference type="EMBL" id="ORZ20232.1"/>
    </source>
</evidence>
<organism evidence="1 2">
    <name type="scientific">Absidia repens</name>
    <dbReference type="NCBI Taxonomy" id="90262"/>
    <lineage>
        <taxon>Eukaryota</taxon>
        <taxon>Fungi</taxon>
        <taxon>Fungi incertae sedis</taxon>
        <taxon>Mucoromycota</taxon>
        <taxon>Mucoromycotina</taxon>
        <taxon>Mucoromycetes</taxon>
        <taxon>Mucorales</taxon>
        <taxon>Cunninghamellaceae</taxon>
        <taxon>Absidia</taxon>
    </lineage>
</organism>
<proteinExistence type="predicted"/>
<keyword evidence="2" id="KW-1185">Reference proteome</keyword>
<dbReference type="EMBL" id="MCGE01000006">
    <property type="protein sequence ID" value="ORZ20232.1"/>
    <property type="molecule type" value="Genomic_DNA"/>
</dbReference>
<feature type="non-terminal residue" evidence="1">
    <location>
        <position position="1"/>
    </location>
</feature>
<dbReference type="OrthoDB" id="2261922at2759"/>
<gene>
    <name evidence="1" type="ORF">BCR42DRAFT_322246</name>
</gene>
<reference evidence="1 2" key="1">
    <citation type="submission" date="2016-07" db="EMBL/GenBank/DDBJ databases">
        <title>Pervasive Adenine N6-methylation of Active Genes in Fungi.</title>
        <authorList>
            <consortium name="DOE Joint Genome Institute"/>
            <person name="Mondo S.J."/>
            <person name="Dannebaum R.O."/>
            <person name="Kuo R.C."/>
            <person name="Labutti K."/>
            <person name="Haridas S."/>
            <person name="Kuo A."/>
            <person name="Salamov A."/>
            <person name="Ahrendt S.R."/>
            <person name="Lipzen A."/>
            <person name="Sullivan W."/>
            <person name="Andreopoulos W.B."/>
            <person name="Clum A."/>
            <person name="Lindquist E."/>
            <person name="Daum C."/>
            <person name="Ramamoorthy G.K."/>
            <person name="Gryganskyi A."/>
            <person name="Culley D."/>
            <person name="Magnuson J.K."/>
            <person name="James T.Y."/>
            <person name="O'Malley M.A."/>
            <person name="Stajich J.E."/>
            <person name="Spatafora J.W."/>
            <person name="Visel A."/>
            <person name="Grigoriev I.V."/>
        </authorList>
    </citation>
    <scope>NUCLEOTIDE SEQUENCE [LARGE SCALE GENOMIC DNA]</scope>
    <source>
        <strain evidence="1 2">NRRL 1336</strain>
    </source>
</reference>
<name>A0A1X2IPM9_9FUNG</name>
<comment type="caution">
    <text evidence="1">The sequence shown here is derived from an EMBL/GenBank/DDBJ whole genome shotgun (WGS) entry which is preliminary data.</text>
</comment>
<dbReference type="Proteomes" id="UP000193560">
    <property type="component" value="Unassembled WGS sequence"/>
</dbReference>
<protein>
    <submittedName>
        <fullName evidence="1">Uncharacterized protein</fullName>
    </submittedName>
</protein>
<dbReference type="AlphaFoldDB" id="A0A1X2IPM9"/>
<dbReference type="STRING" id="90262.A0A1X2IPM9"/>